<keyword evidence="2" id="KW-1185">Reference proteome</keyword>
<dbReference type="Proteomes" id="UP001181693">
    <property type="component" value="Unassembled WGS sequence"/>
</dbReference>
<evidence type="ECO:0000313" key="2">
    <source>
        <dbReference type="Proteomes" id="UP001181693"/>
    </source>
</evidence>
<reference evidence="1" key="1">
    <citation type="thesis" date="2020" institute="ProQuest LLC" country="789 East Eisenhower Parkway, Ann Arbor, MI, USA">
        <title>Comparative Genomics and Chromosome Evolution.</title>
        <authorList>
            <person name="Mudd A.B."/>
        </authorList>
    </citation>
    <scope>NUCLEOTIDE SEQUENCE</scope>
    <source>
        <strain evidence="1">1538</strain>
        <tissue evidence="1">Blood</tissue>
    </source>
</reference>
<comment type="caution">
    <text evidence="1">The sequence shown here is derived from an EMBL/GenBank/DDBJ whole genome shotgun (WGS) entry which is preliminary data.</text>
</comment>
<organism evidence="1 2">
    <name type="scientific">Pyxicephalus adspersus</name>
    <name type="common">African bullfrog</name>
    <dbReference type="NCBI Taxonomy" id="30357"/>
    <lineage>
        <taxon>Eukaryota</taxon>
        <taxon>Metazoa</taxon>
        <taxon>Chordata</taxon>
        <taxon>Craniata</taxon>
        <taxon>Vertebrata</taxon>
        <taxon>Euteleostomi</taxon>
        <taxon>Amphibia</taxon>
        <taxon>Batrachia</taxon>
        <taxon>Anura</taxon>
        <taxon>Neobatrachia</taxon>
        <taxon>Ranoidea</taxon>
        <taxon>Pyxicephalidae</taxon>
        <taxon>Pyxicephalinae</taxon>
        <taxon>Pyxicephalus</taxon>
    </lineage>
</organism>
<dbReference type="AlphaFoldDB" id="A0AAV3A5G4"/>
<name>A0AAV3A5G4_PYXAD</name>
<sequence>MERADVENSSRPTQDCTKLSLSKVEKAEGDPGIFLNKDGPILLEEYEGMVRENDLAKFVSDPILTRVTGCTGDSLLNRKDMETRHQCGTYRKIGPSW</sequence>
<evidence type="ECO:0000313" key="1">
    <source>
        <dbReference type="EMBL" id="DBA21808.1"/>
    </source>
</evidence>
<protein>
    <submittedName>
        <fullName evidence="1">Uncharacterized protein</fullName>
    </submittedName>
</protein>
<accession>A0AAV3A5G4</accession>
<proteinExistence type="predicted"/>
<dbReference type="EMBL" id="DYDO01000007">
    <property type="protein sequence ID" value="DBA21808.1"/>
    <property type="molecule type" value="Genomic_DNA"/>
</dbReference>
<gene>
    <name evidence="1" type="ORF">GDO54_018403</name>
</gene>